<evidence type="ECO:0000313" key="4">
    <source>
        <dbReference type="Proteomes" id="UP000070252"/>
    </source>
</evidence>
<accession>A0A1H0A2D5</accession>
<evidence type="ECO:0000256" key="1">
    <source>
        <dbReference type="SAM" id="Coils"/>
    </source>
</evidence>
<feature type="coiled-coil region" evidence="1">
    <location>
        <begin position="61"/>
        <end position="88"/>
    </location>
</feature>
<gene>
    <name evidence="2" type="ORF">AML91_01845</name>
    <name evidence="3" type="ORF">SAMN05216191_13425</name>
</gene>
<dbReference type="Proteomes" id="UP000182783">
    <property type="component" value="Unassembled WGS sequence"/>
</dbReference>
<evidence type="ECO:0000313" key="2">
    <source>
        <dbReference type="EMBL" id="KWX79936.1"/>
    </source>
</evidence>
<reference evidence="3 5" key="2">
    <citation type="submission" date="2016-10" db="EMBL/GenBank/DDBJ databases">
        <authorList>
            <person name="de Groot N.N."/>
        </authorList>
    </citation>
    <scope>NUCLEOTIDE SEQUENCE [LARGE SCALE GENOMIC DNA]</scope>
    <source>
        <strain evidence="3 5">CGMCC 1.10239</strain>
    </source>
</reference>
<keyword evidence="4" id="KW-1185">Reference proteome</keyword>
<proteinExistence type="predicted"/>
<name>A0A1H0A2D5_9BACL</name>
<evidence type="ECO:0000313" key="3">
    <source>
        <dbReference type="EMBL" id="SDN27123.1"/>
    </source>
</evidence>
<dbReference type="EMBL" id="FNGM01000034">
    <property type="protein sequence ID" value="SDN27123.1"/>
    <property type="molecule type" value="Genomic_DNA"/>
</dbReference>
<keyword evidence="1" id="KW-0175">Coiled coil</keyword>
<dbReference type="RefSeq" id="WP_062519443.1">
    <property type="nucleotide sequence ID" value="NZ_CP048429.1"/>
</dbReference>
<dbReference type="OrthoDB" id="2084710at2"/>
<dbReference type="Proteomes" id="UP000070252">
    <property type="component" value="Unassembled WGS sequence"/>
</dbReference>
<dbReference type="EMBL" id="LIPY01000082">
    <property type="protein sequence ID" value="KWX79936.1"/>
    <property type="molecule type" value="Genomic_DNA"/>
</dbReference>
<reference evidence="2 4" key="1">
    <citation type="submission" date="2015-08" db="EMBL/GenBank/DDBJ databases">
        <title>Genome of Paenibacillus jilunlii.</title>
        <authorList>
            <person name="Sant'Anna F.H."/>
            <person name="Ambrosini A."/>
            <person name="Souza R."/>
            <person name="Bach E."/>
            <person name="Fernandes G."/>
            <person name="Balsanelli E."/>
            <person name="Baura V.A."/>
            <person name="Pedrosa F.O."/>
            <person name="Souza E.M."/>
            <person name="Passaglia L."/>
        </authorList>
    </citation>
    <scope>NUCLEOTIDE SEQUENCE [LARGE SCALE GENOMIC DNA]</scope>
    <source>
        <strain evidence="2 4">DSM 23019</strain>
    </source>
</reference>
<sequence>MTLTREEKTESDKIITLDVIRLERHKPRKCTCGDEKHFTVDKVNREITCDCGMTVDPFEAMLHLAEHYDQLNRQHESLNQQRLQWLKEKPHSVMFKSLERDYQRGKMLPYCPRCEQPFDYKNINSHVSAEYFRKWQERQRGM</sequence>
<organism evidence="3 5">
    <name type="scientific">Paenibacillus jilunlii</name>
    <dbReference type="NCBI Taxonomy" id="682956"/>
    <lineage>
        <taxon>Bacteria</taxon>
        <taxon>Bacillati</taxon>
        <taxon>Bacillota</taxon>
        <taxon>Bacilli</taxon>
        <taxon>Bacillales</taxon>
        <taxon>Paenibacillaceae</taxon>
        <taxon>Paenibacillus</taxon>
    </lineage>
</organism>
<dbReference type="AlphaFoldDB" id="A0A1H0A2D5"/>
<evidence type="ECO:0000313" key="5">
    <source>
        <dbReference type="Proteomes" id="UP000182783"/>
    </source>
</evidence>
<protein>
    <submittedName>
        <fullName evidence="3">Uncharacterized protein</fullName>
    </submittedName>
</protein>